<keyword evidence="2" id="KW-1133">Transmembrane helix</keyword>
<keyword evidence="2" id="KW-0812">Transmembrane</keyword>
<evidence type="ECO:0000313" key="3">
    <source>
        <dbReference type="EMBL" id="EFJ52185.1"/>
    </source>
</evidence>
<dbReference type="KEGG" id="vcn:VOLCADRAFT_103202"/>
<dbReference type="AlphaFoldDB" id="D8TK48"/>
<dbReference type="Proteomes" id="UP000001058">
    <property type="component" value="Unassembled WGS sequence"/>
</dbReference>
<sequence>MGANRPGHGGAGWFRNLQLVVDALSANLDVIGMLVVVLGVLLVVAGTVVYYVEGALVKDTWFDSIPLTMYYMHGADPWVGDRLLCRSALHIAARHNQPDCLEAILTSPFMEFTGKVRSRECNSAHHYTRSKSQLKPPLSPQYTCPCWWTTQTAQVTHHSITPPLHDRGSTPLHAAARFQNLELAMILLKHWDENLRRLDVTDPRVVESYDHTKPYQMPDVKPNKALMRVLDPGTPIKEISDPFGDAAATAAAARLPYDVSCSKVAPMKKPSATALKRSFSPQGQEPEPLTLDGDCGQDDDKVPAGWEDVLSGKSGIGTTGKAAGGDFITIYHSFQILAHQLAVIPRRGPARLRHYDLARLLPAGAHSVLDCVYTVSAGWQKPGEVIVSQAGWASPGYDRELMCKYLEGAVTSAVTVGSSKARCCRLLLVSMYTVSAGWQKPGEVIVSQAGWASPGYDRELMCKYLEGAVTSAVTVGSSKARCCRLLLVSMVRIGAQFKGTGCRAGPSCTGPVG</sequence>
<name>D8TK48_VOLCA</name>
<keyword evidence="2" id="KW-0472">Membrane</keyword>
<dbReference type="InParanoid" id="D8TK48"/>
<feature type="repeat" description="ANK" evidence="1">
    <location>
        <begin position="167"/>
        <end position="190"/>
    </location>
</feature>
<proteinExistence type="predicted"/>
<evidence type="ECO:0000256" key="1">
    <source>
        <dbReference type="PROSITE-ProRule" id="PRU00023"/>
    </source>
</evidence>
<dbReference type="SUPFAM" id="SSF48403">
    <property type="entry name" value="Ankyrin repeat"/>
    <property type="match status" value="1"/>
</dbReference>
<gene>
    <name evidence="3" type="ORF">VOLCADRAFT_103202</name>
</gene>
<evidence type="ECO:0000256" key="2">
    <source>
        <dbReference type="SAM" id="Phobius"/>
    </source>
</evidence>
<accession>D8TK48</accession>
<dbReference type="InterPro" id="IPR002110">
    <property type="entry name" value="Ankyrin_rpt"/>
</dbReference>
<dbReference type="PROSITE" id="PS50088">
    <property type="entry name" value="ANK_REPEAT"/>
    <property type="match status" value="1"/>
</dbReference>
<protein>
    <submittedName>
        <fullName evidence="3">Uncharacterized protein</fullName>
    </submittedName>
</protein>
<organism evidence="4">
    <name type="scientific">Volvox carteri f. nagariensis</name>
    <dbReference type="NCBI Taxonomy" id="3068"/>
    <lineage>
        <taxon>Eukaryota</taxon>
        <taxon>Viridiplantae</taxon>
        <taxon>Chlorophyta</taxon>
        <taxon>core chlorophytes</taxon>
        <taxon>Chlorophyceae</taxon>
        <taxon>CS clade</taxon>
        <taxon>Chlamydomonadales</taxon>
        <taxon>Volvocaceae</taxon>
        <taxon>Volvox</taxon>
    </lineage>
</organism>
<dbReference type="SMART" id="SM00248">
    <property type="entry name" value="ANK"/>
    <property type="match status" value="2"/>
</dbReference>
<dbReference type="STRING" id="3068.D8TK48"/>
<dbReference type="OrthoDB" id="194358at2759"/>
<dbReference type="Gene3D" id="1.25.40.20">
    <property type="entry name" value="Ankyrin repeat-containing domain"/>
    <property type="match status" value="1"/>
</dbReference>
<keyword evidence="4" id="KW-1185">Reference proteome</keyword>
<keyword evidence="1" id="KW-0040">ANK repeat</keyword>
<dbReference type="Pfam" id="PF00023">
    <property type="entry name" value="Ank"/>
    <property type="match status" value="1"/>
</dbReference>
<dbReference type="RefSeq" id="XP_002946959.1">
    <property type="nucleotide sequence ID" value="XM_002946913.1"/>
</dbReference>
<dbReference type="EMBL" id="GL378325">
    <property type="protein sequence ID" value="EFJ52185.1"/>
    <property type="molecule type" value="Genomic_DNA"/>
</dbReference>
<dbReference type="PROSITE" id="PS50297">
    <property type="entry name" value="ANK_REP_REGION"/>
    <property type="match status" value="1"/>
</dbReference>
<dbReference type="GeneID" id="9617949"/>
<reference evidence="3 4" key="1">
    <citation type="journal article" date="2010" name="Science">
        <title>Genomic analysis of organismal complexity in the multicellular green alga Volvox carteri.</title>
        <authorList>
            <person name="Prochnik S.E."/>
            <person name="Umen J."/>
            <person name="Nedelcu A.M."/>
            <person name="Hallmann A."/>
            <person name="Miller S.M."/>
            <person name="Nishii I."/>
            <person name="Ferris P."/>
            <person name="Kuo A."/>
            <person name="Mitros T."/>
            <person name="Fritz-Laylin L.K."/>
            <person name="Hellsten U."/>
            <person name="Chapman J."/>
            <person name="Simakov O."/>
            <person name="Rensing S.A."/>
            <person name="Terry A."/>
            <person name="Pangilinan J."/>
            <person name="Kapitonov V."/>
            <person name="Jurka J."/>
            <person name="Salamov A."/>
            <person name="Shapiro H."/>
            <person name="Schmutz J."/>
            <person name="Grimwood J."/>
            <person name="Lindquist E."/>
            <person name="Lucas S."/>
            <person name="Grigoriev I.V."/>
            <person name="Schmitt R."/>
            <person name="Kirk D."/>
            <person name="Rokhsar D.S."/>
        </authorList>
    </citation>
    <scope>NUCLEOTIDE SEQUENCE [LARGE SCALE GENOMIC DNA]</scope>
    <source>
        <strain evidence="4">f. Nagariensis / Eve</strain>
    </source>
</reference>
<evidence type="ECO:0000313" key="4">
    <source>
        <dbReference type="Proteomes" id="UP000001058"/>
    </source>
</evidence>
<feature type="transmembrane region" description="Helical" evidence="2">
    <location>
        <begin position="30"/>
        <end position="52"/>
    </location>
</feature>
<dbReference type="InterPro" id="IPR036770">
    <property type="entry name" value="Ankyrin_rpt-contain_sf"/>
</dbReference>